<accession>A0A1H5KLZ9</accession>
<dbReference type="InterPro" id="IPR037171">
    <property type="entry name" value="NagB/RpiA_transferase-like"/>
</dbReference>
<dbReference type="GO" id="GO:0003700">
    <property type="term" value="F:DNA-binding transcription factor activity"/>
    <property type="evidence" value="ECO:0007669"/>
    <property type="project" value="InterPro"/>
</dbReference>
<dbReference type="SUPFAM" id="SSF46785">
    <property type="entry name" value="Winged helix' DNA-binding domain"/>
    <property type="match status" value="1"/>
</dbReference>
<dbReference type="SMART" id="SM00420">
    <property type="entry name" value="HTH_DEOR"/>
    <property type="match status" value="1"/>
</dbReference>
<dbReference type="EMBL" id="FNUA01000002">
    <property type="protein sequence ID" value="SEE65876.1"/>
    <property type="molecule type" value="Genomic_DNA"/>
</dbReference>
<name>A0A1H5KLZ9_9PSED</name>
<gene>
    <name evidence="5" type="ORF">SAMN04490198_2287</name>
</gene>
<dbReference type="Pfam" id="PF08220">
    <property type="entry name" value="HTH_DeoR"/>
    <property type="match status" value="1"/>
</dbReference>
<dbReference type="Gene3D" id="3.40.50.1360">
    <property type="match status" value="1"/>
</dbReference>
<dbReference type="InterPro" id="IPR036390">
    <property type="entry name" value="WH_DNA-bd_sf"/>
</dbReference>
<dbReference type="PRINTS" id="PR00037">
    <property type="entry name" value="HTHLACR"/>
</dbReference>
<dbReference type="SUPFAM" id="SSF100950">
    <property type="entry name" value="NagB/RpiA/CoA transferase-like"/>
    <property type="match status" value="1"/>
</dbReference>
<protein>
    <submittedName>
        <fullName evidence="5">DNA-binding transcriptional regulator of sugar metabolism, DeoR/GlpR family</fullName>
    </submittedName>
</protein>
<dbReference type="PANTHER" id="PTHR30363">
    <property type="entry name" value="HTH-TYPE TRANSCRIPTIONAL REGULATOR SRLR-RELATED"/>
    <property type="match status" value="1"/>
</dbReference>
<keyword evidence="1" id="KW-0805">Transcription regulation</keyword>
<dbReference type="PROSITE" id="PS00894">
    <property type="entry name" value="HTH_DEOR_1"/>
    <property type="match status" value="1"/>
</dbReference>
<dbReference type="InterPro" id="IPR001034">
    <property type="entry name" value="DeoR_HTH"/>
</dbReference>
<evidence type="ECO:0000256" key="1">
    <source>
        <dbReference type="ARBA" id="ARBA00023015"/>
    </source>
</evidence>
<evidence type="ECO:0000256" key="3">
    <source>
        <dbReference type="ARBA" id="ARBA00023163"/>
    </source>
</evidence>
<organism evidence="5 6">
    <name type="scientific">Pseudomonas palleroniana</name>
    <dbReference type="NCBI Taxonomy" id="191390"/>
    <lineage>
        <taxon>Bacteria</taxon>
        <taxon>Pseudomonadati</taxon>
        <taxon>Pseudomonadota</taxon>
        <taxon>Gammaproteobacteria</taxon>
        <taxon>Pseudomonadales</taxon>
        <taxon>Pseudomonadaceae</taxon>
        <taxon>Pseudomonas</taxon>
    </lineage>
</organism>
<dbReference type="PANTHER" id="PTHR30363:SF44">
    <property type="entry name" value="AGA OPERON TRANSCRIPTIONAL REPRESSOR-RELATED"/>
    <property type="match status" value="1"/>
</dbReference>
<dbReference type="InterPro" id="IPR018356">
    <property type="entry name" value="Tscrpt_reg_HTH_DeoR_CS"/>
</dbReference>
<dbReference type="AlphaFoldDB" id="A0A1H5KLZ9"/>
<dbReference type="SMART" id="SM01134">
    <property type="entry name" value="DeoRC"/>
    <property type="match status" value="1"/>
</dbReference>
<proteinExistence type="predicted"/>
<evidence type="ECO:0000259" key="4">
    <source>
        <dbReference type="PROSITE" id="PS51000"/>
    </source>
</evidence>
<dbReference type="Pfam" id="PF00455">
    <property type="entry name" value="DeoRC"/>
    <property type="match status" value="1"/>
</dbReference>
<dbReference type="FunFam" id="3.40.50.1360:FF:000006">
    <property type="entry name" value="Glucitol operon repressor"/>
    <property type="match status" value="1"/>
</dbReference>
<feature type="domain" description="HTH deoR-type" evidence="4">
    <location>
        <begin position="19"/>
        <end position="74"/>
    </location>
</feature>
<dbReference type="InterPro" id="IPR050313">
    <property type="entry name" value="Carb_Metab_HTH_regulators"/>
</dbReference>
<evidence type="ECO:0000313" key="5">
    <source>
        <dbReference type="EMBL" id="SEE65876.1"/>
    </source>
</evidence>
<keyword evidence="3" id="KW-0804">Transcription</keyword>
<keyword evidence="2 5" id="KW-0238">DNA-binding</keyword>
<dbReference type="InterPro" id="IPR036388">
    <property type="entry name" value="WH-like_DNA-bd_sf"/>
</dbReference>
<dbReference type="Gene3D" id="1.10.10.10">
    <property type="entry name" value="Winged helix-like DNA-binding domain superfamily/Winged helix DNA-binding domain"/>
    <property type="match status" value="1"/>
</dbReference>
<evidence type="ECO:0000313" key="6">
    <source>
        <dbReference type="Proteomes" id="UP000199129"/>
    </source>
</evidence>
<reference evidence="5 6" key="1">
    <citation type="submission" date="2016-10" db="EMBL/GenBank/DDBJ databases">
        <authorList>
            <person name="de Groot N.N."/>
        </authorList>
    </citation>
    <scope>NUCLEOTIDE SEQUENCE [LARGE SCALE GENOMIC DNA]</scope>
    <source>
        <strain evidence="5 6">BS3265</strain>
    </source>
</reference>
<sequence length="268" mass="29644">MRPLSFEPKLIITMSKRNTPQRRHNILTLLNEQGEVSVDVLAKHFETSEVTIRKDLAALESNGLLLRRYGGAITMPQELVGDAAQPISTYKRAIARAAVMRLREHARIIIDSGSTTAAMIPELGHQPGLVVMTNSLHVARALSELEHEPVLLMTGGTWDPHSDSFQGQVAEQVLRSYDFDQLFIGADGIDLERGTTTFNELLGLSRVMAEVAREVVVMVESDKIGRKIPNLELPWSSVHTLITDDRLPPEARDQIQARGITLICAAVI</sequence>
<dbReference type="GO" id="GO:0003677">
    <property type="term" value="F:DNA binding"/>
    <property type="evidence" value="ECO:0007669"/>
    <property type="project" value="UniProtKB-KW"/>
</dbReference>
<dbReference type="InterPro" id="IPR014036">
    <property type="entry name" value="DeoR-like_C"/>
</dbReference>
<dbReference type="Proteomes" id="UP000199129">
    <property type="component" value="Unassembled WGS sequence"/>
</dbReference>
<evidence type="ECO:0000256" key="2">
    <source>
        <dbReference type="ARBA" id="ARBA00023125"/>
    </source>
</evidence>
<dbReference type="PROSITE" id="PS51000">
    <property type="entry name" value="HTH_DEOR_2"/>
    <property type="match status" value="1"/>
</dbReference>